<sequence length="49" mass="5117">AAAGVWMHGEAGLRAGAWIVAEDLDRTLGDARRAASRDIAPTPCPAEGW</sequence>
<evidence type="ECO:0000313" key="1">
    <source>
        <dbReference type="EMBL" id="NVN39492.1"/>
    </source>
</evidence>
<accession>A0A850PC25</accession>
<proteinExistence type="predicted"/>
<evidence type="ECO:0000313" key="2">
    <source>
        <dbReference type="Proteomes" id="UP000585665"/>
    </source>
</evidence>
<protein>
    <submittedName>
        <fullName evidence="1">Uncharacterized protein</fullName>
    </submittedName>
</protein>
<gene>
    <name evidence="1" type="ORF">HUK82_02765</name>
</gene>
<dbReference type="EMBL" id="JABXXR010000010">
    <property type="protein sequence ID" value="NVN39492.1"/>
    <property type="molecule type" value="Genomic_DNA"/>
</dbReference>
<dbReference type="Proteomes" id="UP000585665">
    <property type="component" value="Unassembled WGS sequence"/>
</dbReference>
<reference evidence="1 2" key="1">
    <citation type="submission" date="2020-06" db="EMBL/GenBank/DDBJ databases">
        <title>Description of novel acetic acid bacteria.</title>
        <authorList>
            <person name="Sombolestani A."/>
        </authorList>
    </citation>
    <scope>NUCLEOTIDE SEQUENCE [LARGE SCALE GENOMIC DNA]</scope>
    <source>
        <strain evidence="1 2">LMG 27010</strain>
    </source>
</reference>
<feature type="non-terminal residue" evidence="1">
    <location>
        <position position="1"/>
    </location>
</feature>
<organism evidence="1 2">
    <name type="scientific">Ameyamaea chiangmaiensis</name>
    <dbReference type="NCBI Taxonomy" id="442969"/>
    <lineage>
        <taxon>Bacteria</taxon>
        <taxon>Pseudomonadati</taxon>
        <taxon>Pseudomonadota</taxon>
        <taxon>Alphaproteobacteria</taxon>
        <taxon>Acetobacterales</taxon>
        <taxon>Acetobacteraceae</taxon>
        <taxon>Ameyamaea</taxon>
    </lineage>
</organism>
<keyword evidence="2" id="KW-1185">Reference proteome</keyword>
<comment type="caution">
    <text evidence="1">The sequence shown here is derived from an EMBL/GenBank/DDBJ whole genome shotgun (WGS) entry which is preliminary data.</text>
</comment>
<name>A0A850PC25_9PROT</name>
<dbReference type="AlphaFoldDB" id="A0A850PC25"/>